<accession>A0A8T2ZVP7</accession>
<proteinExistence type="predicted"/>
<sequence length="168" mass="19156">MGSIVYKFRLRCEAFHCSKLVEEWCPQPAKAVKMEGKSYNAPTKKDLEQENGESENSEDELQPMENASTKDLIEEVSDLHLERCMCLMIRTAGLFFFHCCRSCSKDQNHRNQISADNVCLVSSACGFLLITLQTFEKGIVLEKRSWSLIEAPEVFRGDPRPDNTKKLS</sequence>
<keyword evidence="3" id="KW-1185">Reference proteome</keyword>
<evidence type="ECO:0000313" key="2">
    <source>
        <dbReference type="EMBL" id="KAH8520852.1"/>
    </source>
</evidence>
<dbReference type="Proteomes" id="UP000807159">
    <property type="component" value="Chromosome 1"/>
</dbReference>
<dbReference type="EMBL" id="JACEGQ020000001">
    <property type="protein sequence ID" value="KAH8520852.1"/>
    <property type="molecule type" value="Genomic_DNA"/>
</dbReference>
<dbReference type="AlphaFoldDB" id="A0A8T2ZVP7"/>
<feature type="region of interest" description="Disordered" evidence="1">
    <location>
        <begin position="36"/>
        <end position="65"/>
    </location>
</feature>
<organism evidence="2 3">
    <name type="scientific">Populus deltoides</name>
    <name type="common">Eastern poplar</name>
    <name type="synonym">Eastern cottonwood</name>
    <dbReference type="NCBI Taxonomy" id="3696"/>
    <lineage>
        <taxon>Eukaryota</taxon>
        <taxon>Viridiplantae</taxon>
        <taxon>Streptophyta</taxon>
        <taxon>Embryophyta</taxon>
        <taxon>Tracheophyta</taxon>
        <taxon>Spermatophyta</taxon>
        <taxon>Magnoliopsida</taxon>
        <taxon>eudicotyledons</taxon>
        <taxon>Gunneridae</taxon>
        <taxon>Pentapetalae</taxon>
        <taxon>rosids</taxon>
        <taxon>fabids</taxon>
        <taxon>Malpighiales</taxon>
        <taxon>Salicaceae</taxon>
        <taxon>Saliceae</taxon>
        <taxon>Populus</taxon>
    </lineage>
</organism>
<evidence type="ECO:0000313" key="3">
    <source>
        <dbReference type="Proteomes" id="UP000807159"/>
    </source>
</evidence>
<feature type="compositionally biased region" description="Acidic residues" evidence="1">
    <location>
        <begin position="49"/>
        <end position="62"/>
    </location>
</feature>
<protein>
    <submittedName>
        <fullName evidence="2">Uncharacterized protein</fullName>
    </submittedName>
</protein>
<name>A0A8T2ZVP7_POPDE</name>
<gene>
    <name evidence="2" type="ORF">H0E87_002056</name>
</gene>
<reference evidence="2" key="1">
    <citation type="journal article" date="2021" name="J. Hered.">
        <title>Genome Assembly of Salicaceae Populus deltoides (Eastern Cottonwood) I-69 Based on Nanopore Sequencing and Hi-C Technologies.</title>
        <authorList>
            <person name="Bai S."/>
            <person name="Wu H."/>
            <person name="Zhang J."/>
            <person name="Pan Z."/>
            <person name="Zhao W."/>
            <person name="Li Z."/>
            <person name="Tong C."/>
        </authorList>
    </citation>
    <scope>NUCLEOTIDE SEQUENCE</scope>
    <source>
        <tissue evidence="2">Leaf</tissue>
    </source>
</reference>
<feature type="non-terminal residue" evidence="2">
    <location>
        <position position="168"/>
    </location>
</feature>
<comment type="caution">
    <text evidence="2">The sequence shown here is derived from an EMBL/GenBank/DDBJ whole genome shotgun (WGS) entry which is preliminary data.</text>
</comment>
<evidence type="ECO:0000256" key="1">
    <source>
        <dbReference type="SAM" id="MobiDB-lite"/>
    </source>
</evidence>